<dbReference type="Proteomes" id="UP000054498">
    <property type="component" value="Unassembled WGS sequence"/>
</dbReference>
<dbReference type="GeneID" id="25737381"/>
<sequence>MDQLTTLKQEQASDLQAMAKQKAALDAQQQMQLKYLSNQIASLKAFNKAQQQKLAAQRAAPGLSPKQVAAFKQQEAAMIKQQTSQLAALTGQKAQLEVQQATQRAALDGQLQQLQAQQAAELLQLNGQIQQLRIQQTGTAAPDAAADLGRRLMMHAQLQPAIAGPAKGLALPQGVAPGTPAVVPAGVPAAPKGVLPQLLPLRQGSAAPSAAGAAPTAAAARGAVGLAGLLPVVQPAPANASAAPAAAGLPTGPAARPSSFADSGCATVSAVTRPGKAVFPPPGAKRLVPEGINGTVVVTNKGPFTLSFERVGVRLCRRLAEHIRVEAVCPSMDVPAGARVVCKWNIPLPARSQPNDWTGVVSGVVLSLGDRCASATVAPFNGANEGTCTPE</sequence>
<dbReference type="AlphaFoldDB" id="A0A0D2MSN5"/>
<evidence type="ECO:0000313" key="2">
    <source>
        <dbReference type="Proteomes" id="UP000054498"/>
    </source>
</evidence>
<organism evidence="1 2">
    <name type="scientific">Monoraphidium neglectum</name>
    <dbReference type="NCBI Taxonomy" id="145388"/>
    <lineage>
        <taxon>Eukaryota</taxon>
        <taxon>Viridiplantae</taxon>
        <taxon>Chlorophyta</taxon>
        <taxon>core chlorophytes</taxon>
        <taxon>Chlorophyceae</taxon>
        <taxon>CS clade</taxon>
        <taxon>Sphaeropleales</taxon>
        <taxon>Selenastraceae</taxon>
        <taxon>Monoraphidium</taxon>
    </lineage>
</organism>
<reference evidence="1 2" key="1">
    <citation type="journal article" date="2013" name="BMC Genomics">
        <title>Reconstruction of the lipid metabolism for the microalga Monoraphidium neglectum from its genome sequence reveals characteristics suitable for biofuel production.</title>
        <authorList>
            <person name="Bogen C."/>
            <person name="Al-Dilaimi A."/>
            <person name="Albersmeier A."/>
            <person name="Wichmann J."/>
            <person name="Grundmann M."/>
            <person name="Rupp O."/>
            <person name="Lauersen K.J."/>
            <person name="Blifernez-Klassen O."/>
            <person name="Kalinowski J."/>
            <person name="Goesmann A."/>
            <person name="Mussgnug J.H."/>
            <person name="Kruse O."/>
        </authorList>
    </citation>
    <scope>NUCLEOTIDE SEQUENCE [LARGE SCALE GENOMIC DNA]</scope>
    <source>
        <strain evidence="1 2">SAG 48.87</strain>
    </source>
</reference>
<dbReference type="KEGG" id="mng:MNEG_4504"/>
<dbReference type="RefSeq" id="XP_013902466.1">
    <property type="nucleotide sequence ID" value="XM_014047012.1"/>
</dbReference>
<keyword evidence="2" id="KW-1185">Reference proteome</keyword>
<protein>
    <submittedName>
        <fullName evidence="1">Uncharacterized protein</fullName>
    </submittedName>
</protein>
<name>A0A0D2MSN5_9CHLO</name>
<dbReference type="EMBL" id="KK100847">
    <property type="protein sequence ID" value="KIZ03447.1"/>
    <property type="molecule type" value="Genomic_DNA"/>
</dbReference>
<accession>A0A0D2MSN5</accession>
<gene>
    <name evidence="1" type="ORF">MNEG_4504</name>
</gene>
<proteinExistence type="predicted"/>
<evidence type="ECO:0000313" key="1">
    <source>
        <dbReference type="EMBL" id="KIZ03447.1"/>
    </source>
</evidence>